<organism evidence="1 2">
    <name type="scientific">Oceanobacillus kimchii</name>
    <dbReference type="NCBI Taxonomy" id="746691"/>
    <lineage>
        <taxon>Bacteria</taxon>
        <taxon>Bacillati</taxon>
        <taxon>Bacillota</taxon>
        <taxon>Bacilli</taxon>
        <taxon>Bacillales</taxon>
        <taxon>Bacillaceae</taxon>
        <taxon>Oceanobacillus</taxon>
    </lineage>
</organism>
<accession>A0ABQ5TQ50</accession>
<dbReference type="Proteomes" id="UP001275436">
    <property type="component" value="Unassembled WGS sequence"/>
</dbReference>
<sequence length="68" mass="7780">MYQYWSMETYPGPISYIQIQSSTKHNYNKVEKRLGTFILCPSLLKFKNGINYSPITPHAIRSPASPDG</sequence>
<name>A0ABQ5TQ50_9BACI</name>
<protein>
    <submittedName>
        <fullName evidence="1">Uncharacterized protein</fullName>
    </submittedName>
</protein>
<comment type="caution">
    <text evidence="1">The sequence shown here is derived from an EMBL/GenBank/DDBJ whole genome shotgun (WGS) entry which is preliminary data.</text>
</comment>
<dbReference type="EMBL" id="BSKO01000001">
    <property type="protein sequence ID" value="GLO67768.1"/>
    <property type="molecule type" value="Genomic_DNA"/>
</dbReference>
<keyword evidence="2" id="KW-1185">Reference proteome</keyword>
<evidence type="ECO:0000313" key="2">
    <source>
        <dbReference type="Proteomes" id="UP001275436"/>
    </source>
</evidence>
<evidence type="ECO:0000313" key="1">
    <source>
        <dbReference type="EMBL" id="GLO67768.1"/>
    </source>
</evidence>
<gene>
    <name evidence="1" type="ORF">MACH08_35520</name>
</gene>
<reference evidence="1 2" key="1">
    <citation type="submission" date="2023-02" db="EMBL/GenBank/DDBJ databases">
        <title>Oceanobacillus kimchii IFOP_LL358 isolated form Alexandrium catenella lab strain.</title>
        <authorList>
            <person name="Gajardo G."/>
            <person name="Ueki S."/>
            <person name="Maruyama F."/>
        </authorList>
    </citation>
    <scope>NUCLEOTIDE SEQUENCE [LARGE SCALE GENOMIC DNA]</scope>
    <source>
        <strain evidence="1 2">IFOP_LL358</strain>
    </source>
</reference>
<proteinExistence type="predicted"/>